<accession>A0A501XIR4</accession>
<keyword evidence="4 14" id="KW-1134">Transmembrane beta strand</keyword>
<dbReference type="RefSeq" id="WP_140928710.1">
    <property type="nucleotide sequence ID" value="NZ_VFSU01000028.1"/>
</dbReference>
<keyword evidence="13 14" id="KW-0998">Cell outer membrane</keyword>
<keyword evidence="3 14" id="KW-0813">Transport</keyword>
<feature type="chain" id="PRO_5021375852" evidence="16">
    <location>
        <begin position="31"/>
        <end position="776"/>
    </location>
</feature>
<dbReference type="Gene3D" id="2.40.170.20">
    <property type="entry name" value="TonB-dependent receptor, beta-barrel domain"/>
    <property type="match status" value="1"/>
</dbReference>
<evidence type="ECO:0000259" key="17">
    <source>
        <dbReference type="Pfam" id="PF00593"/>
    </source>
</evidence>
<protein>
    <submittedName>
        <fullName evidence="19">TonB-dependent siderophore receptor</fullName>
    </submittedName>
</protein>
<evidence type="ECO:0000256" key="14">
    <source>
        <dbReference type="PROSITE-ProRule" id="PRU01360"/>
    </source>
</evidence>
<evidence type="ECO:0000256" key="3">
    <source>
        <dbReference type="ARBA" id="ARBA00022448"/>
    </source>
</evidence>
<comment type="subcellular location">
    <subcellularLocation>
        <location evidence="1 14">Cell outer membrane</location>
        <topology evidence="1 14">Multi-pass membrane protein</topology>
    </subcellularLocation>
</comment>
<organism evidence="19 20">
    <name type="scientific">Sandaracinobacter neustonicus</name>
    <dbReference type="NCBI Taxonomy" id="1715348"/>
    <lineage>
        <taxon>Bacteria</taxon>
        <taxon>Pseudomonadati</taxon>
        <taxon>Pseudomonadota</taxon>
        <taxon>Alphaproteobacteria</taxon>
        <taxon>Sphingomonadales</taxon>
        <taxon>Sphingosinicellaceae</taxon>
        <taxon>Sandaracinobacter</taxon>
    </lineage>
</organism>
<dbReference type="Gene3D" id="2.170.130.10">
    <property type="entry name" value="TonB-dependent receptor, plug domain"/>
    <property type="match status" value="1"/>
</dbReference>
<keyword evidence="11 14" id="KW-0472">Membrane</keyword>
<dbReference type="InterPro" id="IPR012910">
    <property type="entry name" value="Plug_dom"/>
</dbReference>
<dbReference type="PANTHER" id="PTHR32552">
    <property type="entry name" value="FERRICHROME IRON RECEPTOR-RELATED"/>
    <property type="match status" value="1"/>
</dbReference>
<evidence type="ECO:0000256" key="9">
    <source>
        <dbReference type="ARBA" id="ARBA00023065"/>
    </source>
</evidence>
<dbReference type="InterPro" id="IPR039426">
    <property type="entry name" value="TonB-dep_rcpt-like"/>
</dbReference>
<evidence type="ECO:0000256" key="12">
    <source>
        <dbReference type="ARBA" id="ARBA00023170"/>
    </source>
</evidence>
<keyword evidence="12 19" id="KW-0675">Receptor</keyword>
<keyword evidence="8" id="KW-0408">Iron</keyword>
<comment type="similarity">
    <text evidence="2 14 15">Belongs to the TonB-dependent receptor family.</text>
</comment>
<dbReference type="SUPFAM" id="SSF56935">
    <property type="entry name" value="Porins"/>
    <property type="match status" value="1"/>
</dbReference>
<proteinExistence type="inferred from homology"/>
<evidence type="ECO:0000256" key="11">
    <source>
        <dbReference type="ARBA" id="ARBA00023136"/>
    </source>
</evidence>
<keyword evidence="20" id="KW-1185">Reference proteome</keyword>
<feature type="signal peptide" evidence="16">
    <location>
        <begin position="1"/>
        <end position="30"/>
    </location>
</feature>
<evidence type="ECO:0000256" key="15">
    <source>
        <dbReference type="RuleBase" id="RU003357"/>
    </source>
</evidence>
<dbReference type="Proteomes" id="UP000319897">
    <property type="component" value="Unassembled WGS sequence"/>
</dbReference>
<evidence type="ECO:0000256" key="16">
    <source>
        <dbReference type="SAM" id="SignalP"/>
    </source>
</evidence>
<evidence type="ECO:0000256" key="4">
    <source>
        <dbReference type="ARBA" id="ARBA00022452"/>
    </source>
</evidence>
<comment type="caution">
    <text evidence="19">The sequence shown here is derived from an EMBL/GenBank/DDBJ whole genome shotgun (WGS) entry which is preliminary data.</text>
</comment>
<evidence type="ECO:0000256" key="5">
    <source>
        <dbReference type="ARBA" id="ARBA00022496"/>
    </source>
</evidence>
<keyword evidence="7 16" id="KW-0732">Signal</keyword>
<dbReference type="NCBIfam" id="TIGR01783">
    <property type="entry name" value="TonB-siderophor"/>
    <property type="match status" value="1"/>
</dbReference>
<evidence type="ECO:0000256" key="6">
    <source>
        <dbReference type="ARBA" id="ARBA00022692"/>
    </source>
</evidence>
<feature type="domain" description="TonB-dependent receptor plug" evidence="18">
    <location>
        <begin position="73"/>
        <end position="171"/>
    </location>
</feature>
<dbReference type="GO" id="GO:0015891">
    <property type="term" value="P:siderophore transport"/>
    <property type="evidence" value="ECO:0007669"/>
    <property type="project" value="InterPro"/>
</dbReference>
<dbReference type="PROSITE" id="PS51257">
    <property type="entry name" value="PROKAR_LIPOPROTEIN"/>
    <property type="match status" value="1"/>
</dbReference>
<sequence>MSAPDRSAATPAFLALGCVGFIASATPALAQQTAKPETQSGGTLGRVTVTDTEVSADSYRTEALSNPRFTEPLLDTPRSVTVLPESLLRQTATTSLADALRLVPGITLGAGEGGNPQGDRPFIRGFDAQGSTYIDGIRSVGGQSREIFAIESVEVVKGSDSAIGGRGGAGGSINLVSKRPHLGTDARVEGSLGNADYKRLTADVNYQINDIAAVRLNAMWHDQDVAGRDAINYSRWGVAPSVALGLGTPTQASLSWYHLQSDDLPDAGIPFERNQAQAVATGLLDIRPATEVNGQSVPRGAFYGLIDRDFRETNVDELHLRFAHEITDAITATFNAKYANVQQAYIISQPDDSQGNVANGLVWRRHNSRWSDVDSFVIQQDFSGSFETGSITHNFSAGGDYSWENSRRGSFVSAAGNVAINTSPRCTAAGIALYNCTSLFNPNPADPWVNLINNTPSDIVRSPVTGRNTATTWSLFAFDTVHFNDKLLLNLGGRYDNYRQRAITASAITGAPTSDLFLKDDFISYQVGLVYKPLPNGSIYLSHGTSVSPPGSFVGEGSEGNSIGTSVTITLDDLKPEKTKSYELGTKWDLMDGALSLAAAVFRTETRNARTTNANGLLEYVGHRRVQGVELSATGRPFPFWNLFAGYTLMDSELVSAGDNATPATLAGVGKPFTNTPRNSFTAQTDFTFAERYTLGAGVIHNSRQYGSFGVGGVSRSIDPYWRVDANASAKITDNIEVRVNALNLLNERYYDRTYTTHFVNQAAGRTVIGTLSLSY</sequence>
<dbReference type="InterPro" id="IPR010105">
    <property type="entry name" value="TonB_sidphr_rcpt"/>
</dbReference>
<dbReference type="CDD" id="cd01347">
    <property type="entry name" value="ligand_gated_channel"/>
    <property type="match status" value="1"/>
</dbReference>
<dbReference type="OrthoDB" id="9760333at2"/>
<dbReference type="GO" id="GO:0015344">
    <property type="term" value="F:siderophore uptake transmembrane transporter activity"/>
    <property type="evidence" value="ECO:0007669"/>
    <property type="project" value="TreeGrafter"/>
</dbReference>
<dbReference type="InterPro" id="IPR036942">
    <property type="entry name" value="Beta-barrel_TonB_sf"/>
</dbReference>
<reference evidence="19 20" key="1">
    <citation type="submission" date="2019-06" db="EMBL/GenBank/DDBJ databases">
        <authorList>
            <person name="Lee I."/>
            <person name="Jang G.I."/>
            <person name="Hwang C.Y."/>
        </authorList>
    </citation>
    <scope>NUCLEOTIDE SEQUENCE [LARGE SCALE GENOMIC DNA]</scope>
    <source>
        <strain evidence="19 20">PAMC 28131</strain>
    </source>
</reference>
<dbReference type="GO" id="GO:0038023">
    <property type="term" value="F:signaling receptor activity"/>
    <property type="evidence" value="ECO:0007669"/>
    <property type="project" value="InterPro"/>
</dbReference>
<name>A0A501XIR4_9SPHN</name>
<evidence type="ECO:0000256" key="10">
    <source>
        <dbReference type="ARBA" id="ARBA00023077"/>
    </source>
</evidence>
<keyword evidence="5" id="KW-0410">Iron transport</keyword>
<keyword evidence="9" id="KW-0406">Ion transport</keyword>
<feature type="domain" description="TonB-dependent receptor-like beta-barrel" evidence="17">
    <location>
        <begin position="297"/>
        <end position="745"/>
    </location>
</feature>
<dbReference type="InterPro" id="IPR000531">
    <property type="entry name" value="Beta-barrel_TonB"/>
</dbReference>
<evidence type="ECO:0000256" key="7">
    <source>
        <dbReference type="ARBA" id="ARBA00022729"/>
    </source>
</evidence>
<dbReference type="Pfam" id="PF00593">
    <property type="entry name" value="TonB_dep_Rec_b-barrel"/>
    <property type="match status" value="1"/>
</dbReference>
<dbReference type="InterPro" id="IPR037066">
    <property type="entry name" value="Plug_dom_sf"/>
</dbReference>
<keyword evidence="10 15" id="KW-0798">TonB box</keyword>
<dbReference type="PANTHER" id="PTHR32552:SF89">
    <property type="entry name" value="CATECHOLATE SIDEROPHORE RECEPTOR FIU"/>
    <property type="match status" value="1"/>
</dbReference>
<evidence type="ECO:0000256" key="13">
    <source>
        <dbReference type="ARBA" id="ARBA00023237"/>
    </source>
</evidence>
<evidence type="ECO:0000256" key="2">
    <source>
        <dbReference type="ARBA" id="ARBA00009810"/>
    </source>
</evidence>
<dbReference type="Pfam" id="PF07715">
    <property type="entry name" value="Plug"/>
    <property type="match status" value="1"/>
</dbReference>
<evidence type="ECO:0000313" key="20">
    <source>
        <dbReference type="Proteomes" id="UP000319897"/>
    </source>
</evidence>
<evidence type="ECO:0000259" key="18">
    <source>
        <dbReference type="Pfam" id="PF07715"/>
    </source>
</evidence>
<evidence type="ECO:0000313" key="19">
    <source>
        <dbReference type="EMBL" id="TPE60184.1"/>
    </source>
</evidence>
<evidence type="ECO:0000256" key="8">
    <source>
        <dbReference type="ARBA" id="ARBA00023004"/>
    </source>
</evidence>
<dbReference type="PROSITE" id="PS52016">
    <property type="entry name" value="TONB_DEPENDENT_REC_3"/>
    <property type="match status" value="1"/>
</dbReference>
<dbReference type="GO" id="GO:0009279">
    <property type="term" value="C:cell outer membrane"/>
    <property type="evidence" value="ECO:0007669"/>
    <property type="project" value="UniProtKB-SubCell"/>
</dbReference>
<gene>
    <name evidence="19" type="ORF">FJQ54_12315</name>
</gene>
<dbReference type="EMBL" id="VFSU01000028">
    <property type="protein sequence ID" value="TPE60184.1"/>
    <property type="molecule type" value="Genomic_DNA"/>
</dbReference>
<keyword evidence="6 14" id="KW-0812">Transmembrane</keyword>
<dbReference type="AlphaFoldDB" id="A0A501XIR4"/>
<evidence type="ECO:0000256" key="1">
    <source>
        <dbReference type="ARBA" id="ARBA00004571"/>
    </source>
</evidence>